<dbReference type="Proteomes" id="UP000288859">
    <property type="component" value="Unassembled WGS sequence"/>
</dbReference>
<name>A0A438N948_EXOME</name>
<keyword evidence="2 5" id="KW-0812">Transmembrane</keyword>
<proteinExistence type="predicted"/>
<reference evidence="6 7" key="1">
    <citation type="submission" date="2017-03" db="EMBL/GenBank/DDBJ databases">
        <title>Genomes of endolithic fungi from Antarctica.</title>
        <authorList>
            <person name="Coleine C."/>
            <person name="Masonjones S."/>
            <person name="Stajich J.E."/>
        </authorList>
    </citation>
    <scope>NUCLEOTIDE SEQUENCE [LARGE SCALE GENOMIC DNA]</scope>
    <source>
        <strain evidence="6 7">CCFEE 6314</strain>
    </source>
</reference>
<comment type="caution">
    <text evidence="6">The sequence shown here is derived from an EMBL/GenBank/DDBJ whole genome shotgun (WGS) entry which is preliminary data.</text>
</comment>
<gene>
    <name evidence="6" type="ORF">B0A52_04511</name>
</gene>
<accession>A0A438N948</accession>
<evidence type="ECO:0000313" key="6">
    <source>
        <dbReference type="EMBL" id="RVX72306.1"/>
    </source>
</evidence>
<feature type="transmembrane region" description="Helical" evidence="5">
    <location>
        <begin position="181"/>
        <end position="206"/>
    </location>
</feature>
<sequence>MATKHSLQRLSSPSRGISPAVHILGLGSFIYSYKWLVEHPNPINQAYGWHFQYLTIIGLTLSTTTFILGILADISLSRALFTAKNVMTLTAAPLEVLISLLYWGLRAIDPALVVPPDLELPWAADLSFHLAPTVFLLLDILLLSPPWSIRALPALGLSSAIAIAYWLWIELCFSHNGFYPYPLFALLHFSHRVLLFASCAAAMAGLTSGLKTVYALVNGVDVPAERPVKLQRGK</sequence>
<evidence type="ECO:0000256" key="5">
    <source>
        <dbReference type="SAM" id="Phobius"/>
    </source>
</evidence>
<dbReference type="VEuPathDB" id="FungiDB:PV10_02076"/>
<feature type="transmembrane region" description="Helical" evidence="5">
    <location>
        <begin position="53"/>
        <end position="74"/>
    </location>
</feature>
<dbReference type="GO" id="GO:0012505">
    <property type="term" value="C:endomembrane system"/>
    <property type="evidence" value="ECO:0007669"/>
    <property type="project" value="UniProtKB-SubCell"/>
</dbReference>
<evidence type="ECO:0000313" key="7">
    <source>
        <dbReference type="Proteomes" id="UP000288859"/>
    </source>
</evidence>
<feature type="transmembrane region" description="Helical" evidence="5">
    <location>
        <begin position="86"/>
        <end position="106"/>
    </location>
</feature>
<protein>
    <recommendedName>
        <fullName evidence="8">FAR-17a/AIG1-like protein</fullName>
    </recommendedName>
</protein>
<feature type="transmembrane region" description="Helical" evidence="5">
    <location>
        <begin position="16"/>
        <end position="33"/>
    </location>
</feature>
<comment type="subcellular location">
    <subcellularLocation>
        <location evidence="1">Endomembrane system</location>
        <topology evidence="1">Multi-pass membrane protein</topology>
    </subcellularLocation>
</comment>
<dbReference type="PANTHER" id="PTHR10989:SF16">
    <property type="entry name" value="AT02829P-RELATED"/>
    <property type="match status" value="1"/>
</dbReference>
<keyword evidence="3 5" id="KW-1133">Transmembrane helix</keyword>
<dbReference type="InterPro" id="IPR006838">
    <property type="entry name" value="ADTRP_AIG1"/>
</dbReference>
<evidence type="ECO:0000256" key="2">
    <source>
        <dbReference type="ARBA" id="ARBA00022692"/>
    </source>
</evidence>
<evidence type="ECO:0000256" key="4">
    <source>
        <dbReference type="ARBA" id="ARBA00023136"/>
    </source>
</evidence>
<evidence type="ECO:0008006" key="8">
    <source>
        <dbReference type="Google" id="ProtNLM"/>
    </source>
</evidence>
<dbReference type="Pfam" id="PF04750">
    <property type="entry name" value="Far-17a_AIG1"/>
    <property type="match status" value="1"/>
</dbReference>
<evidence type="ECO:0000256" key="1">
    <source>
        <dbReference type="ARBA" id="ARBA00004127"/>
    </source>
</evidence>
<dbReference type="PANTHER" id="PTHR10989">
    <property type="entry name" value="ANDROGEN-INDUCED PROTEIN 1-RELATED"/>
    <property type="match status" value="1"/>
</dbReference>
<keyword evidence="4 5" id="KW-0472">Membrane</keyword>
<dbReference type="OrthoDB" id="1898221at2759"/>
<organism evidence="6 7">
    <name type="scientific">Exophiala mesophila</name>
    <name type="common">Black yeast-like fungus</name>
    <dbReference type="NCBI Taxonomy" id="212818"/>
    <lineage>
        <taxon>Eukaryota</taxon>
        <taxon>Fungi</taxon>
        <taxon>Dikarya</taxon>
        <taxon>Ascomycota</taxon>
        <taxon>Pezizomycotina</taxon>
        <taxon>Eurotiomycetes</taxon>
        <taxon>Chaetothyriomycetidae</taxon>
        <taxon>Chaetothyriales</taxon>
        <taxon>Herpotrichiellaceae</taxon>
        <taxon>Exophiala</taxon>
    </lineage>
</organism>
<dbReference type="EMBL" id="NAJM01000013">
    <property type="protein sequence ID" value="RVX72306.1"/>
    <property type="molecule type" value="Genomic_DNA"/>
</dbReference>
<feature type="transmembrane region" description="Helical" evidence="5">
    <location>
        <begin position="126"/>
        <end position="144"/>
    </location>
</feature>
<dbReference type="GO" id="GO:0016020">
    <property type="term" value="C:membrane"/>
    <property type="evidence" value="ECO:0007669"/>
    <property type="project" value="InterPro"/>
</dbReference>
<dbReference type="AlphaFoldDB" id="A0A438N948"/>
<feature type="transmembrane region" description="Helical" evidence="5">
    <location>
        <begin position="151"/>
        <end position="169"/>
    </location>
</feature>
<evidence type="ECO:0000256" key="3">
    <source>
        <dbReference type="ARBA" id="ARBA00022989"/>
    </source>
</evidence>